<dbReference type="InterPro" id="IPR027417">
    <property type="entry name" value="P-loop_NTPase"/>
</dbReference>
<dbReference type="Pfam" id="PF00685">
    <property type="entry name" value="Sulfotransfer_1"/>
    <property type="match status" value="1"/>
</dbReference>
<reference evidence="2" key="1">
    <citation type="submission" date="2022-05" db="EMBL/GenBank/DDBJ databases">
        <authorList>
            <person name="Sun H.-N."/>
        </authorList>
    </citation>
    <scope>NUCLEOTIDE SEQUENCE</scope>
    <source>
        <strain evidence="2">HB14</strain>
    </source>
</reference>
<dbReference type="AlphaFoldDB" id="A0A9X2KUG8"/>
<evidence type="ECO:0000313" key="2">
    <source>
        <dbReference type="EMBL" id="MCP8900284.1"/>
    </source>
</evidence>
<dbReference type="GO" id="GO:0008146">
    <property type="term" value="F:sulfotransferase activity"/>
    <property type="evidence" value="ECO:0007669"/>
    <property type="project" value="InterPro"/>
</dbReference>
<sequence length="255" mass="28976">MDKKIVFIFGCQRSGTTALLKSLGGLGSVKAFPEARSTLCSKDVRQGLKLNPLDEVEDKVRSVSEDTVIIKPLVQSHYAADIMDFFAGSSSAIWMFRNYADVVASMLVKWPGIDKNSHLLPLFKNNKTSNMGFRDAYPAEVVEKAEILYESNPTKEEVCGMFWYARNSLYFKQRLSERKRVFLVGYDQFISQPPVSERLLKNVGIKIREGFVSENFNSNSFGKGEQVKNRIRQSIKEDLDSMYQRLVSESDMNHA</sequence>
<dbReference type="EMBL" id="JAMFTH010000004">
    <property type="protein sequence ID" value="MCP8900284.1"/>
    <property type="molecule type" value="Genomic_DNA"/>
</dbReference>
<proteinExistence type="predicted"/>
<gene>
    <name evidence="2" type="ORF">M6D89_13340</name>
</gene>
<name>A0A9X2KUG8_9GAMM</name>
<dbReference type="RefSeq" id="WP_253968576.1">
    <property type="nucleotide sequence ID" value="NZ_JAMFTH010000004.1"/>
</dbReference>
<accession>A0A9X2KUG8</accession>
<dbReference type="SUPFAM" id="SSF52540">
    <property type="entry name" value="P-loop containing nucleoside triphosphate hydrolases"/>
    <property type="match status" value="1"/>
</dbReference>
<protein>
    <submittedName>
        <fullName evidence="2">Sulfotransferase domain-containing protein</fullName>
    </submittedName>
</protein>
<dbReference type="Proteomes" id="UP001139319">
    <property type="component" value="Unassembled WGS sequence"/>
</dbReference>
<evidence type="ECO:0000313" key="3">
    <source>
        <dbReference type="Proteomes" id="UP001139319"/>
    </source>
</evidence>
<keyword evidence="3" id="KW-1185">Reference proteome</keyword>
<feature type="domain" description="Sulfotransferase" evidence="1">
    <location>
        <begin position="6"/>
        <end position="222"/>
    </location>
</feature>
<dbReference type="Gene3D" id="3.40.50.300">
    <property type="entry name" value="P-loop containing nucleotide triphosphate hydrolases"/>
    <property type="match status" value="1"/>
</dbReference>
<organism evidence="2 3">
    <name type="scientific">Gilvimarinus xylanilyticus</name>
    <dbReference type="NCBI Taxonomy" id="2944139"/>
    <lineage>
        <taxon>Bacteria</taxon>
        <taxon>Pseudomonadati</taxon>
        <taxon>Pseudomonadota</taxon>
        <taxon>Gammaproteobacteria</taxon>
        <taxon>Cellvibrionales</taxon>
        <taxon>Cellvibrionaceae</taxon>
        <taxon>Gilvimarinus</taxon>
    </lineage>
</organism>
<comment type="caution">
    <text evidence="2">The sequence shown here is derived from an EMBL/GenBank/DDBJ whole genome shotgun (WGS) entry which is preliminary data.</text>
</comment>
<dbReference type="InterPro" id="IPR000863">
    <property type="entry name" value="Sulfotransferase_dom"/>
</dbReference>
<evidence type="ECO:0000259" key="1">
    <source>
        <dbReference type="Pfam" id="PF00685"/>
    </source>
</evidence>
<reference evidence="2" key="2">
    <citation type="submission" date="2023-01" db="EMBL/GenBank/DDBJ databases">
        <title>Gilvimarinus xylanilyticus HB14 isolated from Caulerpa lentillifera aquaculture base in Hainan, China.</title>
        <authorList>
            <person name="Zhang Y.-J."/>
        </authorList>
    </citation>
    <scope>NUCLEOTIDE SEQUENCE</scope>
    <source>
        <strain evidence="2">HB14</strain>
    </source>
</reference>